<sequence length="98" mass="11153">MVLLGIVISWVLGIYSIVLLARLVLSWVPMFSPQWEPRGPVLVVAELVYTLTDPPLRFLRRFIPPLRVGQVALDLSFIVLWLLVLLATQLNRALLLSY</sequence>
<organism evidence="2 3">
    <name type="scientific">Auraticoccus monumenti</name>
    <dbReference type="NCBI Taxonomy" id="675864"/>
    <lineage>
        <taxon>Bacteria</taxon>
        <taxon>Bacillati</taxon>
        <taxon>Actinomycetota</taxon>
        <taxon>Actinomycetes</taxon>
        <taxon>Propionibacteriales</taxon>
        <taxon>Propionibacteriaceae</taxon>
        <taxon>Auraticoccus</taxon>
    </lineage>
</organism>
<dbReference type="RefSeq" id="WP_197679100.1">
    <property type="nucleotide sequence ID" value="NZ_LT629688.1"/>
</dbReference>
<evidence type="ECO:0000313" key="3">
    <source>
        <dbReference type="Proteomes" id="UP000198546"/>
    </source>
</evidence>
<keyword evidence="3" id="KW-1185">Reference proteome</keyword>
<dbReference type="STRING" id="675864.SAMN04489747_3642"/>
<feature type="transmembrane region" description="Helical" evidence="1">
    <location>
        <begin position="71"/>
        <end position="90"/>
    </location>
</feature>
<name>A0A1G7DLF1_9ACTN</name>
<evidence type="ECO:0000313" key="2">
    <source>
        <dbReference type="EMBL" id="SDE52374.1"/>
    </source>
</evidence>
<protein>
    <submittedName>
        <fullName evidence="2">YggT family protein</fullName>
    </submittedName>
</protein>
<dbReference type="Pfam" id="PF02325">
    <property type="entry name" value="CCB3_YggT"/>
    <property type="match status" value="1"/>
</dbReference>
<dbReference type="EMBL" id="LT629688">
    <property type="protein sequence ID" value="SDE52374.1"/>
    <property type="molecule type" value="Genomic_DNA"/>
</dbReference>
<keyword evidence="1" id="KW-0812">Transmembrane</keyword>
<feature type="transmembrane region" description="Helical" evidence="1">
    <location>
        <begin position="7"/>
        <end position="28"/>
    </location>
</feature>
<reference evidence="2 3" key="1">
    <citation type="submission" date="2016-10" db="EMBL/GenBank/DDBJ databases">
        <authorList>
            <person name="de Groot N.N."/>
        </authorList>
    </citation>
    <scope>NUCLEOTIDE SEQUENCE [LARGE SCALE GENOMIC DNA]</scope>
    <source>
        <strain evidence="2 3">MON 2.2</strain>
    </source>
</reference>
<dbReference type="InterPro" id="IPR003425">
    <property type="entry name" value="CCB3/YggT"/>
</dbReference>
<dbReference type="AlphaFoldDB" id="A0A1G7DLF1"/>
<evidence type="ECO:0000256" key="1">
    <source>
        <dbReference type="SAM" id="Phobius"/>
    </source>
</evidence>
<accession>A0A1G7DLF1</accession>
<keyword evidence="1" id="KW-0472">Membrane</keyword>
<dbReference type="GO" id="GO:0016020">
    <property type="term" value="C:membrane"/>
    <property type="evidence" value="ECO:0007669"/>
    <property type="project" value="InterPro"/>
</dbReference>
<dbReference type="Proteomes" id="UP000198546">
    <property type="component" value="Chromosome i"/>
</dbReference>
<keyword evidence="1" id="KW-1133">Transmembrane helix</keyword>
<proteinExistence type="predicted"/>
<gene>
    <name evidence="2" type="ORF">SAMN04489747_3642</name>
</gene>